<keyword evidence="2" id="KW-1185">Reference proteome</keyword>
<evidence type="ECO:0000313" key="2">
    <source>
        <dbReference type="Proteomes" id="UP000286208"/>
    </source>
</evidence>
<dbReference type="OrthoDB" id="4386119at2"/>
<organism evidence="1 2">
    <name type="scientific">Prescottella agglutinans</name>
    <dbReference type="NCBI Taxonomy" id="1644129"/>
    <lineage>
        <taxon>Bacteria</taxon>
        <taxon>Bacillati</taxon>
        <taxon>Actinomycetota</taxon>
        <taxon>Actinomycetes</taxon>
        <taxon>Mycobacteriales</taxon>
        <taxon>Nocardiaceae</taxon>
        <taxon>Prescottella</taxon>
    </lineage>
</organism>
<sequence length="506" mass="54566">MPNRTLTVYVPGWIIEDRSLDPPSVGAVMSALLQFDRRHPRAPREATSELVALARPVFGRNPVVYPDGTTRWPTILRGDGWSAEWAADRPMTGYVRLAGTLFAQLDLTDTLADQGDPVRGLVTRVRVITRPDDGREHGYLDVDVSPSRFDGHDTTGVLVDLDLGAVPNPPLRPALIPASVSAHGTDVWVLDRDLPVLVRLANATTNPVATEHALPAAILRPSAPRMRRVHADRTGCWVTGADGILRCTLEADGSLSTAWVDEGDARTSDGCDDTVLAIGPTHPGMRLDRDAGVVPIDLPSEPARLVRPGSLPVPVALPPGSVQSTTSTAGGFALLMWRSKERDYRIVTVTLDGTVTTGERLVFDEAHPFPRFAGSEHLVTRNGLWRVDRAGVERIRRLAAMPPSCGVAGDALWLVIDRRHPGHDEAAWPLDRSTDVPPRGAGQYLLAIVDKATLEVRVSVPREHTDPELAATDDGTLWMAGDALEKVSVSGTVEKLDLATLLASPG</sequence>
<accession>A0A3S3CZR1</accession>
<gene>
    <name evidence="1" type="ORF">EGT67_09105</name>
</gene>
<dbReference type="AlphaFoldDB" id="A0A3S3CZR1"/>
<comment type="caution">
    <text evidence="1">The sequence shown here is derived from an EMBL/GenBank/DDBJ whole genome shotgun (WGS) entry which is preliminary data.</text>
</comment>
<dbReference type="Proteomes" id="UP000286208">
    <property type="component" value="Unassembled WGS sequence"/>
</dbReference>
<evidence type="ECO:0000313" key="1">
    <source>
        <dbReference type="EMBL" id="RVW09619.1"/>
    </source>
</evidence>
<dbReference type="EMBL" id="RKLP01000004">
    <property type="protein sequence ID" value="RVW09619.1"/>
    <property type="molecule type" value="Genomic_DNA"/>
</dbReference>
<protein>
    <submittedName>
        <fullName evidence="1">Uncharacterized protein</fullName>
    </submittedName>
</protein>
<name>A0A3S3CZR1_9NOCA</name>
<reference evidence="1 2" key="1">
    <citation type="submission" date="2018-11" db="EMBL/GenBank/DDBJ databases">
        <title>Rhodococcus spongicola sp. nov. and Rhodococcus xishaensis sp. nov. from marine sponges.</title>
        <authorList>
            <person name="Li L."/>
            <person name="Lin H.W."/>
        </authorList>
    </citation>
    <scope>NUCLEOTIDE SEQUENCE [LARGE SCALE GENOMIC DNA]</scope>
    <source>
        <strain evidence="1 2">CCTCC AB2014297</strain>
    </source>
</reference>
<dbReference type="RefSeq" id="WP_127915758.1">
    <property type="nucleotide sequence ID" value="NZ_RKLP01000004.1"/>
</dbReference>
<proteinExistence type="predicted"/>